<gene>
    <name evidence="1" type="ordered locus">Amet_4680</name>
</gene>
<proteinExistence type="predicted"/>
<dbReference type="RefSeq" id="WP_012065636.1">
    <property type="nucleotide sequence ID" value="NC_009633.1"/>
</dbReference>
<accession>A6TX30</accession>
<sequence length="112" mass="12548">MKKSLNKVIGITLAFIMVFLIAPTSVFAYDDISSFEIEQSQLVKTRNNILSQVREQLIEQGAIDHYHLYEKMIDTQLGINNEEITISSGSSVRLPNGGAVYYSNYLNTGTEV</sequence>
<dbReference type="EMBL" id="CP000724">
    <property type="protein sequence ID" value="ABR50748.1"/>
    <property type="molecule type" value="Genomic_DNA"/>
</dbReference>
<dbReference type="HOGENOM" id="CLU_2140589_0_0_9"/>
<reference evidence="2" key="1">
    <citation type="journal article" date="2016" name="Genome Announc.">
        <title>Complete genome sequence of Alkaliphilus metalliredigens strain QYMF, an alkaliphilic and metal-reducing bacterium isolated from borax-contaminated leachate ponds.</title>
        <authorList>
            <person name="Hwang C."/>
            <person name="Copeland A."/>
            <person name="Lucas S."/>
            <person name="Lapidus A."/>
            <person name="Barry K."/>
            <person name="Detter J.C."/>
            <person name="Glavina Del Rio T."/>
            <person name="Hammon N."/>
            <person name="Israni S."/>
            <person name="Dalin E."/>
            <person name="Tice H."/>
            <person name="Pitluck S."/>
            <person name="Chertkov O."/>
            <person name="Brettin T."/>
            <person name="Bruce D."/>
            <person name="Han C."/>
            <person name="Schmutz J."/>
            <person name="Larimer F."/>
            <person name="Land M.L."/>
            <person name="Hauser L."/>
            <person name="Kyrpides N."/>
            <person name="Mikhailova N."/>
            <person name="Ye Q."/>
            <person name="Zhou J."/>
            <person name="Richardson P."/>
            <person name="Fields M.W."/>
        </authorList>
    </citation>
    <scope>NUCLEOTIDE SEQUENCE [LARGE SCALE GENOMIC DNA]</scope>
    <source>
        <strain evidence="2">QYMF</strain>
    </source>
</reference>
<name>A6TX30_ALKMQ</name>
<organism evidence="1 2">
    <name type="scientific">Alkaliphilus metalliredigens (strain QYMF)</name>
    <dbReference type="NCBI Taxonomy" id="293826"/>
    <lineage>
        <taxon>Bacteria</taxon>
        <taxon>Bacillati</taxon>
        <taxon>Bacillota</taxon>
        <taxon>Clostridia</taxon>
        <taxon>Peptostreptococcales</taxon>
        <taxon>Natronincolaceae</taxon>
        <taxon>Alkaliphilus</taxon>
    </lineage>
</organism>
<evidence type="ECO:0000313" key="2">
    <source>
        <dbReference type="Proteomes" id="UP000001572"/>
    </source>
</evidence>
<keyword evidence="2" id="KW-1185">Reference proteome</keyword>
<dbReference type="Proteomes" id="UP000001572">
    <property type="component" value="Chromosome"/>
</dbReference>
<protein>
    <submittedName>
        <fullName evidence="1">Uncharacterized protein</fullName>
    </submittedName>
</protein>
<dbReference type="KEGG" id="amt:Amet_4680"/>
<dbReference type="AlphaFoldDB" id="A6TX30"/>
<evidence type="ECO:0000313" key="1">
    <source>
        <dbReference type="EMBL" id="ABR50748.1"/>
    </source>
</evidence>